<name>K0SVF2_THAOC</name>
<dbReference type="AlphaFoldDB" id="K0SVF2"/>
<dbReference type="SUPFAM" id="SSF144232">
    <property type="entry name" value="HIT/MYND zinc finger-like"/>
    <property type="match status" value="1"/>
</dbReference>
<keyword evidence="7" id="KW-1185">Reference proteome</keyword>
<dbReference type="Pfam" id="PF01753">
    <property type="entry name" value="zf-MYND"/>
    <property type="match status" value="1"/>
</dbReference>
<evidence type="ECO:0000256" key="4">
    <source>
        <dbReference type="PROSITE-ProRule" id="PRU00134"/>
    </source>
</evidence>
<dbReference type="PROSITE" id="PS01360">
    <property type="entry name" value="ZF_MYND_1"/>
    <property type="match status" value="1"/>
</dbReference>
<dbReference type="GO" id="GO:0008270">
    <property type="term" value="F:zinc ion binding"/>
    <property type="evidence" value="ECO:0007669"/>
    <property type="project" value="UniProtKB-KW"/>
</dbReference>
<keyword evidence="1" id="KW-0479">Metal-binding</keyword>
<keyword evidence="2 4" id="KW-0863">Zinc-finger</keyword>
<dbReference type="EMBL" id="AGNL01008614">
    <property type="protein sequence ID" value="EJK70388.1"/>
    <property type="molecule type" value="Genomic_DNA"/>
</dbReference>
<organism evidence="6 7">
    <name type="scientific">Thalassiosira oceanica</name>
    <name type="common">Marine diatom</name>
    <dbReference type="NCBI Taxonomy" id="159749"/>
    <lineage>
        <taxon>Eukaryota</taxon>
        <taxon>Sar</taxon>
        <taxon>Stramenopiles</taxon>
        <taxon>Ochrophyta</taxon>
        <taxon>Bacillariophyta</taxon>
        <taxon>Coscinodiscophyceae</taxon>
        <taxon>Thalassiosirophycidae</taxon>
        <taxon>Thalassiosirales</taxon>
        <taxon>Thalassiosiraceae</taxon>
        <taxon>Thalassiosira</taxon>
    </lineage>
</organism>
<protein>
    <recommendedName>
        <fullName evidence="5">MYND-type domain-containing protein</fullName>
    </recommendedName>
</protein>
<evidence type="ECO:0000259" key="5">
    <source>
        <dbReference type="PROSITE" id="PS50865"/>
    </source>
</evidence>
<evidence type="ECO:0000256" key="1">
    <source>
        <dbReference type="ARBA" id="ARBA00022723"/>
    </source>
</evidence>
<reference evidence="6 7" key="1">
    <citation type="journal article" date="2012" name="Genome Biol.">
        <title>Genome and low-iron response of an oceanic diatom adapted to chronic iron limitation.</title>
        <authorList>
            <person name="Lommer M."/>
            <person name="Specht M."/>
            <person name="Roy A.S."/>
            <person name="Kraemer L."/>
            <person name="Andreson R."/>
            <person name="Gutowska M.A."/>
            <person name="Wolf J."/>
            <person name="Bergner S.V."/>
            <person name="Schilhabel M.B."/>
            <person name="Klostermeier U.C."/>
            <person name="Beiko R.G."/>
            <person name="Rosenstiel P."/>
            <person name="Hippler M."/>
            <person name="Laroche J."/>
        </authorList>
    </citation>
    <scope>NUCLEOTIDE SEQUENCE [LARGE SCALE GENOMIC DNA]</scope>
    <source>
        <strain evidence="6 7">CCMP1005</strain>
    </source>
</reference>
<dbReference type="PROSITE" id="PS50865">
    <property type="entry name" value="ZF_MYND_2"/>
    <property type="match status" value="1"/>
</dbReference>
<keyword evidence="3" id="KW-0862">Zinc</keyword>
<sequence>MRSSIRHCLYQGPLPLDDAICKAVADEIVRTKQCPGISTDVAMHAVRQRHPGVLDDPERRSLVQARLVSRAVHYLDALIDTKREPKAAIEFARDLAGPIYMLDQFEMANETLKDSSYLAFMDGVNGCDRRLLKFYAKRFCTCSCMQALYNNAREEHTKTGLCSLCGNRVALSELMGCTGCWQFQTCSEECTVRLWNQGHRKNCGPTAFKDLVLTRSKGTLNAPDDKRR</sequence>
<dbReference type="Gene3D" id="6.10.140.2220">
    <property type="match status" value="1"/>
</dbReference>
<dbReference type="Proteomes" id="UP000266841">
    <property type="component" value="Unassembled WGS sequence"/>
</dbReference>
<evidence type="ECO:0000256" key="2">
    <source>
        <dbReference type="ARBA" id="ARBA00022771"/>
    </source>
</evidence>
<gene>
    <name evidence="6" type="ORF">THAOC_08258</name>
</gene>
<evidence type="ECO:0000313" key="7">
    <source>
        <dbReference type="Proteomes" id="UP000266841"/>
    </source>
</evidence>
<comment type="caution">
    <text evidence="6">The sequence shown here is derived from an EMBL/GenBank/DDBJ whole genome shotgun (WGS) entry which is preliminary data.</text>
</comment>
<proteinExistence type="predicted"/>
<evidence type="ECO:0000313" key="6">
    <source>
        <dbReference type="EMBL" id="EJK70388.1"/>
    </source>
</evidence>
<evidence type="ECO:0000256" key="3">
    <source>
        <dbReference type="ARBA" id="ARBA00022833"/>
    </source>
</evidence>
<accession>K0SVF2</accession>
<dbReference type="InterPro" id="IPR002893">
    <property type="entry name" value="Znf_MYND"/>
</dbReference>
<feature type="domain" description="MYND-type" evidence="5">
    <location>
        <begin position="162"/>
        <end position="203"/>
    </location>
</feature>